<feature type="domain" description="PI3K/PI4K catalytic" evidence="8">
    <location>
        <begin position="468"/>
        <end position="736"/>
    </location>
</feature>
<dbReference type="PANTHER" id="PTHR10048:SF7">
    <property type="entry name" value="PHOSPHATIDYLINOSITOL 3-KINASE CATALYTIC SUBUNIT TYPE 3"/>
    <property type="match status" value="1"/>
</dbReference>
<evidence type="ECO:0000256" key="2">
    <source>
        <dbReference type="ARBA" id="ARBA00022679"/>
    </source>
</evidence>
<dbReference type="Proteomes" id="UP001431209">
    <property type="component" value="Unassembled WGS sequence"/>
</dbReference>
<dbReference type="InterPro" id="IPR011009">
    <property type="entry name" value="Kinase-like_dom_sf"/>
</dbReference>
<dbReference type="SMART" id="SM00145">
    <property type="entry name" value="PI3Ka"/>
    <property type="match status" value="1"/>
</dbReference>
<dbReference type="PROSITE" id="PS00915">
    <property type="entry name" value="PI3_4_KINASE_1"/>
    <property type="match status" value="1"/>
</dbReference>
<comment type="catalytic activity">
    <reaction evidence="6">
        <text>a 1,2-diacyl-sn-glycero-3-phospho-(1D-myo-inositol) + ATP = a 1,2-diacyl-sn-glycero-3-phospho-(1D-myo-inositol-3-phosphate) + ADP + H(+)</text>
        <dbReference type="Rhea" id="RHEA:12709"/>
        <dbReference type="ChEBI" id="CHEBI:15378"/>
        <dbReference type="ChEBI" id="CHEBI:30616"/>
        <dbReference type="ChEBI" id="CHEBI:57880"/>
        <dbReference type="ChEBI" id="CHEBI:58088"/>
        <dbReference type="ChEBI" id="CHEBI:456216"/>
        <dbReference type="EC" id="2.7.1.137"/>
    </reaction>
    <physiologicalReaction direction="left-to-right" evidence="6">
        <dbReference type="Rhea" id="RHEA:12710"/>
    </physiologicalReaction>
</comment>
<dbReference type="GO" id="GO:0016303">
    <property type="term" value="F:1-phosphatidylinositol-3-kinase activity"/>
    <property type="evidence" value="ECO:0007669"/>
    <property type="project" value="UniProtKB-EC"/>
</dbReference>
<evidence type="ECO:0000256" key="6">
    <source>
        <dbReference type="ARBA" id="ARBA00023985"/>
    </source>
</evidence>
<dbReference type="GO" id="GO:0005768">
    <property type="term" value="C:endosome"/>
    <property type="evidence" value="ECO:0007669"/>
    <property type="project" value="TreeGrafter"/>
</dbReference>
<evidence type="ECO:0000259" key="9">
    <source>
        <dbReference type="PROSITE" id="PS51545"/>
    </source>
</evidence>
<dbReference type="Gene3D" id="1.10.1070.11">
    <property type="entry name" value="Phosphatidylinositol 3-/4-kinase, catalytic domain"/>
    <property type="match status" value="1"/>
</dbReference>
<feature type="non-terminal residue" evidence="10">
    <location>
        <position position="1"/>
    </location>
</feature>
<evidence type="ECO:0000313" key="11">
    <source>
        <dbReference type="Proteomes" id="UP001431209"/>
    </source>
</evidence>
<gene>
    <name evidence="10" type="ORF">AKO1_008586</name>
</gene>
<dbReference type="PROSITE" id="PS00916">
    <property type="entry name" value="PI3_4_KINASE_2"/>
    <property type="match status" value="1"/>
</dbReference>
<accession>A0AAW2YMD9</accession>
<feature type="region of interest" description="Disordered" evidence="7">
    <location>
        <begin position="68"/>
        <end position="136"/>
    </location>
</feature>
<sequence>ALLRFEKLSRTYNSNQPVNQWLDRFTSKRTKELQKEKENEKKRDLFLNIELPLFDHTIFNSHILKSVQSNQPSDNDLAACPSTTSSVDTPSTKEPNITASAESPLPNSPTLKIPTLGPEVRSEPNKESNRSSAYYSTGKEFRTEFRSTENSMFEDEEASGRKDISSEDKFKNLAEEKHLILTKKSMDQDPTNVKPNALETRKIQAIVDYAPLKDLVIHDKEIIWRFRYYLTTNKKALVKFLRCVDWRNTQESQEAEKLIRMWNEIGTVDALFLLSKYFRNNTIVRQYAVSILEKSDDENLHDVLLQLVQAIRYEIPTDDNDHITLEGADQVNTITLKVIESDLVAFLFRRAGHNFLIANHLYWYLRVEMLNDEKGSIQQIFGAIHQEFKSYLKNNNNNDPTNESFHDRLCNQQLLVDNLNQLSKSLKVDKDSRPKKIKKLQKIFAADKWQELTCSLPVSPSTLLKSVVSEEAHIFKSAMSPILVPFKSTREEKVLVIFKSGDDLRQDQLVIQLFQLMDKLLKKNGLDMKLTPYQVLSCGMEHGFVECVVPNSPLSSIIAKSDIKAWLKQNNNNDEEEYRNSILNFVKSCAGYCVVTYILGIGDRHLDNILLKPNGKLFHIDFGFMLGKDPKPFAPPMKLCKEMVEGMDGSRGELYTKFKELCCTCYNILRKNAHLILNLLILMVDASIKDIDDDGDLDAPMRNLVKVQEKFRLDLNDTQAMLFMQNIINDSEKALFPQITETIHRWAQYWRS</sequence>
<evidence type="ECO:0000256" key="3">
    <source>
        <dbReference type="ARBA" id="ARBA00022741"/>
    </source>
</evidence>
<keyword evidence="5" id="KW-0067">ATP-binding</keyword>
<dbReference type="PROSITE" id="PS51545">
    <property type="entry name" value="PIK_HELICAL"/>
    <property type="match status" value="1"/>
</dbReference>
<evidence type="ECO:0000256" key="4">
    <source>
        <dbReference type="ARBA" id="ARBA00022777"/>
    </source>
</evidence>
<keyword evidence="3" id="KW-0547">Nucleotide-binding</keyword>
<dbReference type="PANTHER" id="PTHR10048">
    <property type="entry name" value="PHOSPHATIDYLINOSITOL KINASE"/>
    <property type="match status" value="1"/>
</dbReference>
<dbReference type="InterPro" id="IPR036940">
    <property type="entry name" value="PI3/4_kinase_cat_sf"/>
</dbReference>
<dbReference type="Gene3D" id="1.25.40.70">
    <property type="entry name" value="Phosphatidylinositol 3-kinase, accessory domain (PIK)"/>
    <property type="match status" value="1"/>
</dbReference>
<dbReference type="GO" id="GO:0006897">
    <property type="term" value="P:endocytosis"/>
    <property type="evidence" value="ECO:0007669"/>
    <property type="project" value="TreeGrafter"/>
</dbReference>
<keyword evidence="11" id="KW-1185">Reference proteome</keyword>
<dbReference type="SUPFAM" id="SSF48371">
    <property type="entry name" value="ARM repeat"/>
    <property type="match status" value="1"/>
</dbReference>
<dbReference type="GO" id="GO:0000407">
    <property type="term" value="C:phagophore assembly site"/>
    <property type="evidence" value="ECO:0007669"/>
    <property type="project" value="TreeGrafter"/>
</dbReference>
<evidence type="ECO:0000256" key="5">
    <source>
        <dbReference type="ARBA" id="ARBA00022840"/>
    </source>
</evidence>
<dbReference type="GO" id="GO:0000045">
    <property type="term" value="P:autophagosome assembly"/>
    <property type="evidence" value="ECO:0007669"/>
    <property type="project" value="TreeGrafter"/>
</dbReference>
<dbReference type="Pfam" id="PF00613">
    <property type="entry name" value="PI3Ka"/>
    <property type="match status" value="1"/>
</dbReference>
<proteinExistence type="predicted"/>
<dbReference type="SMART" id="SM00146">
    <property type="entry name" value="PI3Kc"/>
    <property type="match status" value="1"/>
</dbReference>
<dbReference type="PIRSF" id="PIRSF000587">
    <property type="entry name" value="PI3K_Vps34"/>
    <property type="match status" value="1"/>
</dbReference>
<dbReference type="FunFam" id="3.30.1010.10:FF:000002">
    <property type="entry name" value="Phosphatidylinositol 3-kinase catalytic subunit type 3"/>
    <property type="match status" value="1"/>
</dbReference>
<dbReference type="InterPro" id="IPR018936">
    <property type="entry name" value="PI3/4_kinase_CS"/>
</dbReference>
<dbReference type="SUPFAM" id="SSF56112">
    <property type="entry name" value="Protein kinase-like (PK-like)"/>
    <property type="match status" value="1"/>
</dbReference>
<feature type="compositionally biased region" description="Basic and acidic residues" evidence="7">
    <location>
        <begin position="120"/>
        <end position="129"/>
    </location>
</feature>
<dbReference type="GO" id="GO:0034271">
    <property type="term" value="C:phosphatidylinositol 3-kinase complex, class III, type I"/>
    <property type="evidence" value="ECO:0007669"/>
    <property type="project" value="TreeGrafter"/>
</dbReference>
<organism evidence="10 11">
    <name type="scientific">Acrasis kona</name>
    <dbReference type="NCBI Taxonomy" id="1008807"/>
    <lineage>
        <taxon>Eukaryota</taxon>
        <taxon>Discoba</taxon>
        <taxon>Heterolobosea</taxon>
        <taxon>Tetramitia</taxon>
        <taxon>Eutetramitia</taxon>
        <taxon>Acrasidae</taxon>
        <taxon>Acrasis</taxon>
    </lineage>
</organism>
<dbReference type="InterPro" id="IPR008290">
    <property type="entry name" value="PI3K_Vps34"/>
</dbReference>
<evidence type="ECO:0000256" key="7">
    <source>
        <dbReference type="SAM" id="MobiDB-lite"/>
    </source>
</evidence>
<dbReference type="FunFam" id="1.10.1070.11:FF:000002">
    <property type="entry name" value="Phosphatidylinositol 3-kinase catalytic subunit type 3"/>
    <property type="match status" value="1"/>
</dbReference>
<comment type="caution">
    <text evidence="10">The sequence shown here is derived from an EMBL/GenBank/DDBJ whole genome shotgun (WGS) entry which is preliminary data.</text>
</comment>
<evidence type="ECO:0000256" key="1">
    <source>
        <dbReference type="ARBA" id="ARBA00012073"/>
    </source>
</evidence>
<dbReference type="InterPro" id="IPR057756">
    <property type="entry name" value="PI3-kinase_type3/VPS34_cat"/>
</dbReference>
<dbReference type="EMBL" id="JAOPGA020000365">
    <property type="protein sequence ID" value="KAL0478325.1"/>
    <property type="molecule type" value="Genomic_DNA"/>
</dbReference>
<dbReference type="GO" id="GO:0005777">
    <property type="term" value="C:peroxisome"/>
    <property type="evidence" value="ECO:0007669"/>
    <property type="project" value="TreeGrafter"/>
</dbReference>
<dbReference type="InterPro" id="IPR016024">
    <property type="entry name" value="ARM-type_fold"/>
</dbReference>
<feature type="domain" description="PIK helical" evidence="9">
    <location>
        <begin position="189"/>
        <end position="391"/>
    </location>
</feature>
<name>A0AAW2YMD9_9EUKA</name>
<keyword evidence="2" id="KW-0808">Transferase</keyword>
<keyword evidence="4" id="KW-0418">Kinase</keyword>
<dbReference type="GO" id="GO:0048015">
    <property type="term" value="P:phosphatidylinositol-mediated signaling"/>
    <property type="evidence" value="ECO:0007669"/>
    <property type="project" value="TreeGrafter"/>
</dbReference>
<dbReference type="InterPro" id="IPR015433">
    <property type="entry name" value="PI3/4_kinase"/>
</dbReference>
<dbReference type="PROSITE" id="PS50290">
    <property type="entry name" value="PI3_4_KINASE_3"/>
    <property type="match status" value="1"/>
</dbReference>
<reference evidence="10 11" key="1">
    <citation type="submission" date="2024-03" db="EMBL/GenBank/DDBJ databases">
        <title>The Acrasis kona genome and developmental transcriptomes reveal deep origins of eukaryotic multicellular pathways.</title>
        <authorList>
            <person name="Sheikh S."/>
            <person name="Fu C.-J."/>
            <person name="Brown M.W."/>
            <person name="Baldauf S.L."/>
        </authorList>
    </citation>
    <scope>NUCLEOTIDE SEQUENCE [LARGE SCALE GENOMIC DNA]</scope>
    <source>
        <strain evidence="10 11">ATCC MYA-3509</strain>
    </source>
</reference>
<dbReference type="CDD" id="cd00896">
    <property type="entry name" value="PI3Kc_III"/>
    <property type="match status" value="1"/>
</dbReference>
<protein>
    <recommendedName>
        <fullName evidence="1">phosphatidylinositol 3-kinase</fullName>
        <ecNumber evidence="1">2.7.1.137</ecNumber>
    </recommendedName>
</protein>
<dbReference type="AlphaFoldDB" id="A0AAW2YMD9"/>
<dbReference type="Pfam" id="PF00454">
    <property type="entry name" value="PI3_PI4_kinase"/>
    <property type="match status" value="1"/>
</dbReference>
<feature type="compositionally biased region" description="Low complexity" evidence="7">
    <location>
        <begin position="81"/>
        <end position="92"/>
    </location>
</feature>
<dbReference type="InterPro" id="IPR001263">
    <property type="entry name" value="PI3K_accessory_dom"/>
</dbReference>
<dbReference type="EC" id="2.7.1.137" evidence="1"/>
<dbReference type="Gene3D" id="3.30.1010.10">
    <property type="entry name" value="Phosphatidylinositol 3-kinase Catalytic Subunit, Chain A, domain 4"/>
    <property type="match status" value="1"/>
</dbReference>
<dbReference type="InterPro" id="IPR042236">
    <property type="entry name" value="PI3K_accessory_sf"/>
</dbReference>
<evidence type="ECO:0000259" key="8">
    <source>
        <dbReference type="PROSITE" id="PS50290"/>
    </source>
</evidence>
<dbReference type="InterPro" id="IPR000403">
    <property type="entry name" value="PI3/4_kinase_cat_dom"/>
</dbReference>
<evidence type="ECO:0000313" key="10">
    <source>
        <dbReference type="EMBL" id="KAL0478325.1"/>
    </source>
</evidence>
<dbReference type="GO" id="GO:0034272">
    <property type="term" value="C:phosphatidylinositol 3-kinase complex, class III, type II"/>
    <property type="evidence" value="ECO:0007669"/>
    <property type="project" value="TreeGrafter"/>
</dbReference>
<dbReference type="GO" id="GO:0005524">
    <property type="term" value="F:ATP binding"/>
    <property type="evidence" value="ECO:0007669"/>
    <property type="project" value="UniProtKB-KW"/>
</dbReference>